<keyword evidence="3" id="KW-1185">Reference proteome</keyword>
<dbReference type="InterPro" id="IPR011256">
    <property type="entry name" value="Reg_factor_effector_dom_sf"/>
</dbReference>
<proteinExistence type="predicted"/>
<evidence type="ECO:0000313" key="3">
    <source>
        <dbReference type="Proteomes" id="UP000596049"/>
    </source>
</evidence>
<dbReference type="SMART" id="SM00871">
    <property type="entry name" value="AraC_E_bind"/>
    <property type="match status" value="1"/>
</dbReference>
<name>A0ABX7AR09_9BACI</name>
<organism evidence="2 3">
    <name type="scientific">Lysinibacillus agricola</name>
    <dbReference type="NCBI Taxonomy" id="2590012"/>
    <lineage>
        <taxon>Bacteria</taxon>
        <taxon>Bacillati</taxon>
        <taxon>Bacillota</taxon>
        <taxon>Bacilli</taxon>
        <taxon>Bacillales</taxon>
        <taxon>Bacillaceae</taxon>
        <taxon>Lysinibacillus</taxon>
    </lineage>
</organism>
<dbReference type="Gene3D" id="3.20.80.10">
    <property type="entry name" value="Regulatory factor, effector binding domain"/>
    <property type="match status" value="1"/>
</dbReference>
<dbReference type="Proteomes" id="UP000596049">
    <property type="component" value="Chromosome"/>
</dbReference>
<dbReference type="Pfam" id="PF14526">
    <property type="entry name" value="Cass2"/>
    <property type="match status" value="1"/>
</dbReference>
<evidence type="ECO:0000313" key="2">
    <source>
        <dbReference type="EMBL" id="QQP11645.1"/>
    </source>
</evidence>
<dbReference type="SUPFAM" id="SSF55136">
    <property type="entry name" value="Probable bacterial effector-binding domain"/>
    <property type="match status" value="1"/>
</dbReference>
<dbReference type="RefSeq" id="WP_053592717.1">
    <property type="nucleotide sequence ID" value="NZ_CP067341.1"/>
</dbReference>
<sequence length="157" mass="17877">MEFKVVQKEEFRITGLSRKYPLVNDGENFNGISEMWANLSQEQMQDILRFSNGNINGFLGVSTENKQPFFQYTIGVTTNEQKNDLVIEIPAATWLVFTCLGVLPSAMINLKEKVLKEWLPSSKYSQANIPRIEIYSQGDMSAATYKSELWIPVITTN</sequence>
<dbReference type="PANTHER" id="PTHR36444">
    <property type="entry name" value="TRANSCRIPTIONAL REGULATOR PROTEIN YOBU-RELATED"/>
    <property type="match status" value="1"/>
</dbReference>
<reference evidence="2 3" key="1">
    <citation type="submission" date="2020-01" db="EMBL/GenBank/DDBJ databases">
        <authorList>
            <person name="Liu G."/>
            <person name="Liu B."/>
        </authorList>
    </citation>
    <scope>NUCLEOTIDE SEQUENCE [LARGE SCALE GENOMIC DNA]</scope>
    <source>
        <strain evidence="2 3">FJAT-51161</strain>
    </source>
</reference>
<dbReference type="InterPro" id="IPR053182">
    <property type="entry name" value="YobU-like_regulator"/>
</dbReference>
<dbReference type="EMBL" id="CP067341">
    <property type="protein sequence ID" value="QQP11645.1"/>
    <property type="molecule type" value="Genomic_DNA"/>
</dbReference>
<dbReference type="InterPro" id="IPR029441">
    <property type="entry name" value="Cass2"/>
</dbReference>
<dbReference type="PANTHER" id="PTHR36444:SF3">
    <property type="entry name" value="TRANSCRIPTIONAL ACTIVATOR, PUTATIVE-RELATED"/>
    <property type="match status" value="1"/>
</dbReference>
<evidence type="ECO:0000259" key="1">
    <source>
        <dbReference type="SMART" id="SM00871"/>
    </source>
</evidence>
<dbReference type="InterPro" id="IPR010499">
    <property type="entry name" value="AraC_E-bd"/>
</dbReference>
<accession>A0ABX7AR09</accession>
<feature type="domain" description="AraC effector-binding" evidence="1">
    <location>
        <begin position="1"/>
        <end position="154"/>
    </location>
</feature>
<protein>
    <submittedName>
        <fullName evidence="2">AraC family transcriptional regulator</fullName>
    </submittedName>
</protein>
<gene>
    <name evidence="2" type="ORF">FJQ98_21030</name>
</gene>